<feature type="transmembrane region" description="Helical" evidence="1">
    <location>
        <begin position="12"/>
        <end position="38"/>
    </location>
</feature>
<keyword evidence="1" id="KW-0472">Membrane</keyword>
<reference evidence="2 3" key="1">
    <citation type="journal article" date="2020" name="ISME J.">
        <title>Uncovering the hidden diversity of litter-decomposition mechanisms in mushroom-forming fungi.</title>
        <authorList>
            <person name="Floudas D."/>
            <person name="Bentzer J."/>
            <person name="Ahren D."/>
            <person name="Johansson T."/>
            <person name="Persson P."/>
            <person name="Tunlid A."/>
        </authorList>
    </citation>
    <scope>NUCLEOTIDE SEQUENCE [LARGE SCALE GENOMIC DNA]</scope>
    <source>
        <strain evidence="2 3">CBS 291.85</strain>
    </source>
</reference>
<sequence length="355" mass="39593">MARLQLVISEAQILGLFLSSIFWGIYLVTFFPCVRYLVWDKKGDLRSVKAINWTMLLFALLLAFFATFDVALSLMHAIEAFILYTGPGGSEERYTGLTDWVNIMKTVNVFVGKQISDGALVYRCWIVTNKNYLLLILPALLWLGDLAMTVFITVLEATAGSTHELLTGGEARITAVITSAWSMSIANNIMTTGLIVWFIRRVDRHNALYAMQTSSLNNSSGNRRLFRRKRTRLQNVIRIMIESGLMYTVTAIIAFITFVTGNNSFYATTDVELQVLAIAYNLIIIRVSSRPPEDYSMKSTVATATIPLHNMNSTIEGTAASDTSKIMVRREVDVDYGVGTETLEYKHGSSQGTAV</sequence>
<evidence type="ECO:0000313" key="2">
    <source>
        <dbReference type="EMBL" id="KAF5339700.1"/>
    </source>
</evidence>
<keyword evidence="3" id="KW-1185">Reference proteome</keyword>
<feature type="transmembrane region" description="Helical" evidence="1">
    <location>
        <begin position="132"/>
        <end position="155"/>
    </location>
</feature>
<feature type="transmembrane region" description="Helical" evidence="1">
    <location>
        <begin position="50"/>
        <end position="72"/>
    </location>
</feature>
<organism evidence="2 3">
    <name type="scientific">Tetrapyrgos nigripes</name>
    <dbReference type="NCBI Taxonomy" id="182062"/>
    <lineage>
        <taxon>Eukaryota</taxon>
        <taxon>Fungi</taxon>
        <taxon>Dikarya</taxon>
        <taxon>Basidiomycota</taxon>
        <taxon>Agaricomycotina</taxon>
        <taxon>Agaricomycetes</taxon>
        <taxon>Agaricomycetidae</taxon>
        <taxon>Agaricales</taxon>
        <taxon>Marasmiineae</taxon>
        <taxon>Marasmiaceae</taxon>
        <taxon>Tetrapyrgos</taxon>
    </lineage>
</organism>
<keyword evidence="1" id="KW-1133">Transmembrane helix</keyword>
<dbReference type="OrthoDB" id="3357408at2759"/>
<name>A0A8H5FJP5_9AGAR</name>
<keyword evidence="1" id="KW-0812">Transmembrane</keyword>
<proteinExistence type="predicted"/>
<gene>
    <name evidence="2" type="ORF">D9758_014905</name>
</gene>
<feature type="transmembrane region" description="Helical" evidence="1">
    <location>
        <begin position="175"/>
        <end position="199"/>
    </location>
</feature>
<protein>
    <submittedName>
        <fullName evidence="2">Uncharacterized protein</fullName>
    </submittedName>
</protein>
<dbReference type="Proteomes" id="UP000559256">
    <property type="component" value="Unassembled WGS sequence"/>
</dbReference>
<evidence type="ECO:0000256" key="1">
    <source>
        <dbReference type="SAM" id="Phobius"/>
    </source>
</evidence>
<accession>A0A8H5FJP5</accession>
<feature type="transmembrane region" description="Helical" evidence="1">
    <location>
        <begin position="236"/>
        <end position="259"/>
    </location>
</feature>
<dbReference type="AlphaFoldDB" id="A0A8H5FJP5"/>
<evidence type="ECO:0000313" key="3">
    <source>
        <dbReference type="Proteomes" id="UP000559256"/>
    </source>
</evidence>
<dbReference type="EMBL" id="JAACJM010000182">
    <property type="protein sequence ID" value="KAF5339700.1"/>
    <property type="molecule type" value="Genomic_DNA"/>
</dbReference>
<feature type="transmembrane region" description="Helical" evidence="1">
    <location>
        <begin position="271"/>
        <end position="289"/>
    </location>
</feature>
<comment type="caution">
    <text evidence="2">The sequence shown here is derived from an EMBL/GenBank/DDBJ whole genome shotgun (WGS) entry which is preliminary data.</text>
</comment>